<reference evidence="1" key="1">
    <citation type="journal article" date="2021" name="Mol. Plant Microbe Interact.">
        <title>Complete Genome Sequence of the Plant-Pathogenic Fungus Colletotrichum lupini.</title>
        <authorList>
            <person name="Baroncelli R."/>
            <person name="Pensec F."/>
            <person name="Da Lio D."/>
            <person name="Boufleur T."/>
            <person name="Vicente I."/>
            <person name="Sarrocco S."/>
            <person name="Picot A."/>
            <person name="Baraldi E."/>
            <person name="Sukno S."/>
            <person name="Thon M."/>
            <person name="Le Floch G."/>
        </authorList>
    </citation>
    <scope>NUCLEOTIDE SEQUENCE</scope>
    <source>
        <strain evidence="1">IMI 504893</strain>
    </source>
</reference>
<dbReference type="Proteomes" id="UP000830671">
    <property type="component" value="Chromosome 7"/>
</dbReference>
<dbReference type="KEGG" id="clup:CLUP02_14391"/>
<gene>
    <name evidence="1" type="ORF">CLUP02_14391</name>
</gene>
<accession>A0A9Q8WN93</accession>
<organism evidence="1 2">
    <name type="scientific">Colletotrichum lupini</name>
    <dbReference type="NCBI Taxonomy" id="145971"/>
    <lineage>
        <taxon>Eukaryota</taxon>
        <taxon>Fungi</taxon>
        <taxon>Dikarya</taxon>
        <taxon>Ascomycota</taxon>
        <taxon>Pezizomycotina</taxon>
        <taxon>Sordariomycetes</taxon>
        <taxon>Hypocreomycetidae</taxon>
        <taxon>Glomerellales</taxon>
        <taxon>Glomerellaceae</taxon>
        <taxon>Colletotrichum</taxon>
        <taxon>Colletotrichum acutatum species complex</taxon>
    </lineage>
</organism>
<sequence>MDACISLPPQSADNQAMMNDRERKKALERPDVIELAAEANCHRPVCGLILSSFLCRSPCKIATASASALIGTAPPAHLSGGLGPGIDRFRRDLVPFSFLDHRPLSEPRGNSAMRLHSRVHALVNDRWRTPEDCQHWLNVGHATIEESRPSIICFLPPIYPSEIVPCSEESHLVSLTVDEQAFMQVGLVHICQRLYANCPSCPINRSPLVLGKTIALLVQRGHDYILLYSLFQLQTKWWPSSVKPGYHTPKVGTSSASMSNNFPRHELYSRCGTCPVEDATVAVNHFKVLVVLIATGDVFFGGCFDGRSPVKTYCSVLIIRMSRSFVADDYPRNDRTGAIRTGIEMRAPEKKLYLNHLTSGAIVKRLSTVFNPPANFQRMNHHDANALDEPSQSRIPPSRCRSKARYDSTLVEAQNSSSHELVTHTIFSTVPELKRFTTFKSTIF</sequence>
<dbReference type="RefSeq" id="XP_049150466.1">
    <property type="nucleotide sequence ID" value="XM_049293320.1"/>
</dbReference>
<dbReference type="AlphaFoldDB" id="A0A9Q8WN93"/>
<dbReference type="EMBL" id="CP019479">
    <property type="protein sequence ID" value="UQC88865.1"/>
    <property type="molecule type" value="Genomic_DNA"/>
</dbReference>
<protein>
    <submittedName>
        <fullName evidence="1">Uncharacterized protein</fullName>
    </submittedName>
</protein>
<keyword evidence="2" id="KW-1185">Reference proteome</keyword>
<dbReference type="GeneID" id="73348330"/>
<evidence type="ECO:0000313" key="1">
    <source>
        <dbReference type="EMBL" id="UQC88865.1"/>
    </source>
</evidence>
<name>A0A9Q8WN93_9PEZI</name>
<proteinExistence type="predicted"/>
<evidence type="ECO:0000313" key="2">
    <source>
        <dbReference type="Proteomes" id="UP000830671"/>
    </source>
</evidence>